<evidence type="ECO:0000256" key="6">
    <source>
        <dbReference type="ARBA" id="ARBA00023316"/>
    </source>
</evidence>
<dbReference type="Proteomes" id="UP001143391">
    <property type="component" value="Unassembled WGS sequence"/>
</dbReference>
<keyword evidence="9" id="KW-1185">Reference proteome</keyword>
<dbReference type="GO" id="GO:0008881">
    <property type="term" value="F:glutamate racemase activity"/>
    <property type="evidence" value="ECO:0007669"/>
    <property type="project" value="UniProtKB-EC"/>
</dbReference>
<dbReference type="HAMAP" id="MF_00258">
    <property type="entry name" value="Glu_racemase"/>
    <property type="match status" value="1"/>
</dbReference>
<keyword evidence="6 7" id="KW-0961">Cell wall biogenesis/degradation</keyword>
<dbReference type="NCBIfam" id="TIGR00067">
    <property type="entry name" value="glut_race"/>
    <property type="match status" value="1"/>
</dbReference>
<dbReference type="EC" id="5.1.1.3" evidence="2 7"/>
<comment type="function">
    <text evidence="7">Provides the (R)-glutamate required for cell wall biosynthesis.</text>
</comment>
<dbReference type="InterPro" id="IPR001920">
    <property type="entry name" value="Asp/Glu_race"/>
</dbReference>
<evidence type="ECO:0000256" key="1">
    <source>
        <dbReference type="ARBA" id="ARBA00001602"/>
    </source>
</evidence>
<dbReference type="PANTHER" id="PTHR21198:SF2">
    <property type="entry name" value="GLUTAMATE RACEMASE"/>
    <property type="match status" value="1"/>
</dbReference>
<organism evidence="8 9">
    <name type="scientific">Marinobacter iranensis</name>
    <dbReference type="NCBI Taxonomy" id="2962607"/>
    <lineage>
        <taxon>Bacteria</taxon>
        <taxon>Pseudomonadati</taxon>
        <taxon>Pseudomonadota</taxon>
        <taxon>Gammaproteobacteria</taxon>
        <taxon>Pseudomonadales</taxon>
        <taxon>Marinobacteraceae</taxon>
        <taxon>Marinobacter</taxon>
    </lineage>
</organism>
<proteinExistence type="inferred from homology"/>
<dbReference type="InterPro" id="IPR015942">
    <property type="entry name" value="Asp/Glu/hydantoin_racemase"/>
</dbReference>
<feature type="binding site" evidence="7">
    <location>
        <begin position="185"/>
        <end position="186"/>
    </location>
    <ligand>
        <name>substrate</name>
    </ligand>
</feature>
<keyword evidence="3 7" id="KW-0133">Cell shape</keyword>
<dbReference type="InterPro" id="IPR004391">
    <property type="entry name" value="Glu_race"/>
</dbReference>
<comment type="catalytic activity">
    <reaction evidence="1 7">
        <text>L-glutamate = D-glutamate</text>
        <dbReference type="Rhea" id="RHEA:12813"/>
        <dbReference type="ChEBI" id="CHEBI:29985"/>
        <dbReference type="ChEBI" id="CHEBI:29986"/>
        <dbReference type="EC" id="5.1.1.3"/>
    </reaction>
</comment>
<reference evidence="8" key="1">
    <citation type="submission" date="2022-07" db="EMBL/GenBank/DDBJ databases">
        <title>Marinobacter iranensis a new bacterium isolate from a hipersaline lake in Iran.</title>
        <authorList>
            <person name="Mohammad A.M.A."/>
            <person name="Cristina S.-P."/>
            <person name="Antonio V."/>
        </authorList>
    </citation>
    <scope>NUCLEOTIDE SEQUENCE</scope>
    <source>
        <strain evidence="8">71-i</strain>
    </source>
</reference>
<feature type="binding site" evidence="7">
    <location>
        <begin position="75"/>
        <end position="76"/>
    </location>
    <ligand>
        <name>substrate</name>
    </ligand>
</feature>
<protein>
    <recommendedName>
        <fullName evidence="2 7">Glutamate racemase</fullName>
        <ecNumber evidence="2 7">5.1.1.3</ecNumber>
    </recommendedName>
</protein>
<feature type="binding site" evidence="7">
    <location>
        <begin position="42"/>
        <end position="43"/>
    </location>
    <ligand>
        <name>substrate</name>
    </ligand>
</feature>
<dbReference type="EMBL" id="JANCMW010000012">
    <property type="protein sequence ID" value="MDF0751965.1"/>
    <property type="molecule type" value="Genomic_DNA"/>
</dbReference>
<gene>
    <name evidence="7 8" type="primary">murI</name>
    <name evidence="8" type="ORF">NLU14_17175</name>
</gene>
<keyword evidence="5 7" id="KW-0413">Isomerase</keyword>
<evidence type="ECO:0000313" key="9">
    <source>
        <dbReference type="Proteomes" id="UP001143391"/>
    </source>
</evidence>
<evidence type="ECO:0000256" key="5">
    <source>
        <dbReference type="ARBA" id="ARBA00023235"/>
    </source>
</evidence>
<dbReference type="PROSITE" id="PS00924">
    <property type="entry name" value="ASP_GLU_RACEMASE_2"/>
    <property type="match status" value="1"/>
</dbReference>
<dbReference type="PROSITE" id="PS00923">
    <property type="entry name" value="ASP_GLU_RACEMASE_1"/>
    <property type="match status" value="1"/>
</dbReference>
<accession>A0ABT5YE63</accession>
<feature type="binding site" evidence="7">
    <location>
        <begin position="10"/>
        <end position="11"/>
    </location>
    <ligand>
        <name>substrate</name>
    </ligand>
</feature>
<evidence type="ECO:0000256" key="4">
    <source>
        <dbReference type="ARBA" id="ARBA00022984"/>
    </source>
</evidence>
<name>A0ABT5YE63_9GAMM</name>
<evidence type="ECO:0000256" key="7">
    <source>
        <dbReference type="HAMAP-Rule" id="MF_00258"/>
    </source>
</evidence>
<dbReference type="InterPro" id="IPR033134">
    <property type="entry name" value="Asp/Glu_racemase_AS_2"/>
</dbReference>
<comment type="similarity">
    <text evidence="7">Belongs to the aspartate/glutamate racemases family.</text>
</comment>
<evidence type="ECO:0000256" key="2">
    <source>
        <dbReference type="ARBA" id="ARBA00013090"/>
    </source>
</evidence>
<comment type="pathway">
    <text evidence="7">Cell wall biogenesis; peptidoglycan biosynthesis.</text>
</comment>
<dbReference type="RefSeq" id="WP_275708778.1">
    <property type="nucleotide sequence ID" value="NZ_JANCMW010000012.1"/>
</dbReference>
<dbReference type="Pfam" id="PF01177">
    <property type="entry name" value="Asp_Glu_race"/>
    <property type="match status" value="1"/>
</dbReference>
<evidence type="ECO:0000256" key="3">
    <source>
        <dbReference type="ARBA" id="ARBA00022960"/>
    </source>
</evidence>
<sequence>MTTPRVLVFDSGVGGLSVADCIHRKLPGVRLVYLADNAGFPYGGQPESVVIERSQSLISQALAELPCDVIVVACNTASTVVLPHLRAMTPTPVIGVVPAVKPAAAVSENRRIGVLATPATVRRPYLNDLINEFASDCAVERLGVPDLVQWIENLVTGTPVPEQALSRALQPFRDAGVDTVVLGCTHYPLIKDLLQRHLPEVKHWVDSGEAIARRAAWWLDQQGHPLDSLLSNASDAGEPVDAALFSGDTPEGAVPFMERLGLGAVRTRGHWPVPAAGFTAAGSV</sequence>
<dbReference type="SUPFAM" id="SSF53681">
    <property type="entry name" value="Aspartate/glutamate racemase"/>
    <property type="match status" value="2"/>
</dbReference>
<comment type="caution">
    <text evidence="8">The sequence shown here is derived from an EMBL/GenBank/DDBJ whole genome shotgun (WGS) entry which is preliminary data.</text>
</comment>
<feature type="active site" description="Proton donor/acceptor" evidence="7">
    <location>
        <position position="74"/>
    </location>
</feature>
<dbReference type="InterPro" id="IPR018187">
    <property type="entry name" value="Asp/Glu_racemase_AS_1"/>
</dbReference>
<dbReference type="PANTHER" id="PTHR21198">
    <property type="entry name" value="GLUTAMATE RACEMASE"/>
    <property type="match status" value="1"/>
</dbReference>
<feature type="active site" description="Proton donor/acceptor" evidence="7">
    <location>
        <position position="184"/>
    </location>
</feature>
<keyword evidence="4 7" id="KW-0573">Peptidoglycan synthesis</keyword>
<evidence type="ECO:0000313" key="8">
    <source>
        <dbReference type="EMBL" id="MDF0751965.1"/>
    </source>
</evidence>
<dbReference type="Gene3D" id="3.40.50.1860">
    <property type="match status" value="2"/>
</dbReference>